<dbReference type="PANTHER" id="PTHR12526">
    <property type="entry name" value="GLYCOSYLTRANSFERASE"/>
    <property type="match status" value="1"/>
</dbReference>
<dbReference type="CDD" id="cd03801">
    <property type="entry name" value="GT4_PimA-like"/>
    <property type="match status" value="1"/>
</dbReference>
<dbReference type="OrthoDB" id="1096251at2"/>
<keyword evidence="2" id="KW-0808">Transferase</keyword>
<protein>
    <submittedName>
        <fullName evidence="2">Glycosyltransferase</fullName>
    </submittedName>
</protein>
<keyword evidence="3" id="KW-1185">Reference proteome</keyword>
<evidence type="ECO:0000259" key="1">
    <source>
        <dbReference type="Pfam" id="PF00534"/>
    </source>
</evidence>
<proteinExistence type="predicted"/>
<dbReference type="PANTHER" id="PTHR12526:SF630">
    <property type="entry name" value="GLYCOSYLTRANSFERASE"/>
    <property type="match status" value="1"/>
</dbReference>
<dbReference type="Gene3D" id="3.40.50.2000">
    <property type="entry name" value="Glycogen Phosphorylase B"/>
    <property type="match status" value="2"/>
</dbReference>
<gene>
    <name evidence="2" type="ORF">DYU05_09240</name>
</gene>
<comment type="caution">
    <text evidence="2">The sequence shown here is derived from an EMBL/GenBank/DDBJ whole genome shotgun (WGS) entry which is preliminary data.</text>
</comment>
<evidence type="ECO:0000313" key="3">
    <source>
        <dbReference type="Proteomes" id="UP000260823"/>
    </source>
</evidence>
<reference evidence="2 3" key="1">
    <citation type="submission" date="2018-08" db="EMBL/GenBank/DDBJ databases">
        <title>Mucilaginibacter terrae sp. nov., isolated from manganese diggings.</title>
        <authorList>
            <person name="Huang Y."/>
            <person name="Zhou Z."/>
        </authorList>
    </citation>
    <scope>NUCLEOTIDE SEQUENCE [LARGE SCALE GENOMIC DNA]</scope>
    <source>
        <strain evidence="2 3">ZH6</strain>
    </source>
</reference>
<dbReference type="Proteomes" id="UP000260823">
    <property type="component" value="Unassembled WGS sequence"/>
</dbReference>
<evidence type="ECO:0000313" key="2">
    <source>
        <dbReference type="EMBL" id="RFZ85760.1"/>
    </source>
</evidence>
<name>A0A3E2NY26_9SPHI</name>
<dbReference type="InterPro" id="IPR001296">
    <property type="entry name" value="Glyco_trans_1"/>
</dbReference>
<organism evidence="2 3">
    <name type="scientific">Mucilaginibacter terrenus</name>
    <dbReference type="NCBI Taxonomy" id="2482727"/>
    <lineage>
        <taxon>Bacteria</taxon>
        <taxon>Pseudomonadati</taxon>
        <taxon>Bacteroidota</taxon>
        <taxon>Sphingobacteriia</taxon>
        <taxon>Sphingobacteriales</taxon>
        <taxon>Sphingobacteriaceae</taxon>
        <taxon>Mucilaginibacter</taxon>
    </lineage>
</organism>
<accession>A0A3E2NY26</accession>
<dbReference type="RefSeq" id="WP_117382657.1">
    <property type="nucleotide sequence ID" value="NZ_QWDE01000001.1"/>
</dbReference>
<dbReference type="Pfam" id="PF00534">
    <property type="entry name" value="Glycos_transf_1"/>
    <property type="match status" value="1"/>
</dbReference>
<dbReference type="EMBL" id="QWDE01000001">
    <property type="protein sequence ID" value="RFZ85760.1"/>
    <property type="molecule type" value="Genomic_DNA"/>
</dbReference>
<feature type="domain" description="Glycosyl transferase family 1" evidence="1">
    <location>
        <begin position="240"/>
        <end position="382"/>
    </location>
</feature>
<dbReference type="GO" id="GO:0016757">
    <property type="term" value="F:glycosyltransferase activity"/>
    <property type="evidence" value="ECO:0007669"/>
    <property type="project" value="InterPro"/>
</dbReference>
<dbReference type="AlphaFoldDB" id="A0A3E2NY26"/>
<sequence length="407" mass="46213">MRILWFTNTPSLFNNHVTSNNGGGWISSLEESIVDEPELELAISFFSTDKSFKVKQNKTTYYPIALYDSFLKRTKHVLFYEKYDAVEVQAFLQVIADFQPDIIHIFGSEKSFGLISYYTKIPVVIHLQGILIPYMNAWFPPGVSNFDYLRYAGIKNYISYIKKLRIYKLNAKREHKILANCPNFIGRTTWDNNVAALYNGKARYFYCSEMLRSAFYNAVPWQNYGTEIIEIITTISPNLYKGFDLILKTASLLKSVSNVKFRWKVFGLSSYTFWEKKLNLYAKDLNVELLGIANANELIDAILSSSVFVHPSYIDNSPNSVCEAQLLGIPVIATNTGGLPSIINHQEDGFLVPANDPFSLCSAILQLHKNRELASTIGAKGRITALARHNKETIIKDNLSVYKALLN</sequence>
<dbReference type="SUPFAM" id="SSF53756">
    <property type="entry name" value="UDP-Glycosyltransferase/glycogen phosphorylase"/>
    <property type="match status" value="1"/>
</dbReference>